<accession>A0AAV2KLQ9</accession>
<keyword evidence="1" id="KW-0472">Membrane</keyword>
<name>A0AAV2KLQ9_KNICA</name>
<keyword evidence="1" id="KW-0812">Transmembrane</keyword>
<evidence type="ECO:0000256" key="1">
    <source>
        <dbReference type="SAM" id="Phobius"/>
    </source>
</evidence>
<dbReference type="EMBL" id="OZ035841">
    <property type="protein sequence ID" value="CAL1590990.1"/>
    <property type="molecule type" value="Genomic_DNA"/>
</dbReference>
<evidence type="ECO:0008006" key="4">
    <source>
        <dbReference type="Google" id="ProtNLM"/>
    </source>
</evidence>
<gene>
    <name evidence="2" type="ORF">KC01_LOCUS20412</name>
</gene>
<keyword evidence="1" id="KW-1133">Transmembrane helix</keyword>
<reference evidence="2 3" key="1">
    <citation type="submission" date="2024-04" db="EMBL/GenBank/DDBJ databases">
        <authorList>
            <person name="Waldvogel A.-M."/>
            <person name="Schoenle A."/>
        </authorList>
    </citation>
    <scope>NUCLEOTIDE SEQUENCE [LARGE SCALE GENOMIC DNA]</scope>
</reference>
<evidence type="ECO:0000313" key="2">
    <source>
        <dbReference type="EMBL" id="CAL1590990.1"/>
    </source>
</evidence>
<keyword evidence="3" id="KW-1185">Reference proteome</keyword>
<protein>
    <recommendedName>
        <fullName evidence="4">G-protein coupled receptors family 1 profile domain-containing protein</fullName>
    </recommendedName>
</protein>
<proteinExistence type="predicted"/>
<feature type="transmembrane region" description="Helical" evidence="1">
    <location>
        <begin position="33"/>
        <end position="55"/>
    </location>
</feature>
<sequence length="128" mass="14304">MGLNSSLSGSSHGNVFHQLLLCFYTQERIHNGMLFLSVNALVILPICSSVLYLGFQQLRLLSKISHSDAFTYHVSAIQIIGCLTCGERYIAVVHPMTYLGLKKRTMTSNVICGLVWLQLRSSDINTHF</sequence>
<evidence type="ECO:0000313" key="3">
    <source>
        <dbReference type="Proteomes" id="UP001497482"/>
    </source>
</evidence>
<dbReference type="Proteomes" id="UP001497482">
    <property type="component" value="Chromosome 19"/>
</dbReference>
<organism evidence="2 3">
    <name type="scientific">Knipowitschia caucasica</name>
    <name type="common">Caucasian dwarf goby</name>
    <name type="synonym">Pomatoschistus caucasicus</name>
    <dbReference type="NCBI Taxonomy" id="637954"/>
    <lineage>
        <taxon>Eukaryota</taxon>
        <taxon>Metazoa</taxon>
        <taxon>Chordata</taxon>
        <taxon>Craniata</taxon>
        <taxon>Vertebrata</taxon>
        <taxon>Euteleostomi</taxon>
        <taxon>Actinopterygii</taxon>
        <taxon>Neopterygii</taxon>
        <taxon>Teleostei</taxon>
        <taxon>Neoteleostei</taxon>
        <taxon>Acanthomorphata</taxon>
        <taxon>Gobiaria</taxon>
        <taxon>Gobiiformes</taxon>
        <taxon>Gobioidei</taxon>
        <taxon>Gobiidae</taxon>
        <taxon>Gobiinae</taxon>
        <taxon>Knipowitschia</taxon>
    </lineage>
</organism>
<dbReference type="AlphaFoldDB" id="A0AAV2KLQ9"/>